<reference evidence="1 2" key="2">
    <citation type="submission" date="2018-11" db="EMBL/GenBank/DDBJ databases">
        <authorList>
            <consortium name="Pathogen Informatics"/>
        </authorList>
    </citation>
    <scope>NUCLEOTIDE SEQUENCE [LARGE SCALE GENOMIC DNA]</scope>
    <source>
        <strain evidence="1 2">Egypt</strain>
    </source>
</reference>
<dbReference type="Proteomes" id="UP000272942">
    <property type="component" value="Unassembled WGS sequence"/>
</dbReference>
<sequence length="107" mass="11568">MPSRQSHRGSDLELCKLNGRVLPIYSLIKLLYLSMYITAQHFKPSAAAAAAERALEAEDDADIPQGGNEVDVTAGVVVGVVKVRAGEVDTKGYDWDMAVCKVSEECK</sequence>
<name>A0A183AWN0_9TREM</name>
<reference evidence="3" key="1">
    <citation type="submission" date="2016-06" db="UniProtKB">
        <authorList>
            <consortium name="WormBaseParasite"/>
        </authorList>
    </citation>
    <scope>IDENTIFICATION</scope>
</reference>
<evidence type="ECO:0000313" key="3">
    <source>
        <dbReference type="WBParaSite" id="ECPE_0001140001-mRNA-1"/>
    </source>
</evidence>
<organism evidence="3">
    <name type="scientific">Echinostoma caproni</name>
    <dbReference type="NCBI Taxonomy" id="27848"/>
    <lineage>
        <taxon>Eukaryota</taxon>
        <taxon>Metazoa</taxon>
        <taxon>Spiralia</taxon>
        <taxon>Lophotrochozoa</taxon>
        <taxon>Platyhelminthes</taxon>
        <taxon>Trematoda</taxon>
        <taxon>Digenea</taxon>
        <taxon>Plagiorchiida</taxon>
        <taxon>Echinostomata</taxon>
        <taxon>Echinostomatoidea</taxon>
        <taxon>Echinostomatidae</taxon>
        <taxon>Echinostoma</taxon>
    </lineage>
</organism>
<accession>A0A183AWN0</accession>
<gene>
    <name evidence="1" type="ORF">ECPE_LOCUS11365</name>
</gene>
<evidence type="ECO:0000313" key="1">
    <source>
        <dbReference type="EMBL" id="VDP88401.1"/>
    </source>
</evidence>
<proteinExistence type="predicted"/>
<evidence type="ECO:0000313" key="2">
    <source>
        <dbReference type="Proteomes" id="UP000272942"/>
    </source>
</evidence>
<dbReference type="WBParaSite" id="ECPE_0001140001-mRNA-1">
    <property type="protein sequence ID" value="ECPE_0001140001-mRNA-1"/>
    <property type="gene ID" value="ECPE_0001140001"/>
</dbReference>
<keyword evidence="2" id="KW-1185">Reference proteome</keyword>
<dbReference type="AlphaFoldDB" id="A0A183AWN0"/>
<dbReference type="EMBL" id="UZAN01050698">
    <property type="protein sequence ID" value="VDP88401.1"/>
    <property type="molecule type" value="Genomic_DNA"/>
</dbReference>
<protein>
    <submittedName>
        <fullName evidence="1 3">Uncharacterized protein</fullName>
    </submittedName>
</protein>